<dbReference type="OrthoDB" id="2266810at2759"/>
<evidence type="ECO:0000313" key="2">
    <source>
        <dbReference type="EMBL" id="OMH78678.1"/>
    </source>
</evidence>
<dbReference type="EMBL" id="LSSK01001861">
    <property type="protein sequence ID" value="OMH78678.1"/>
    <property type="molecule type" value="Genomic_DNA"/>
</dbReference>
<proteinExistence type="predicted"/>
<organism evidence="2 3">
    <name type="scientific">Zancudomyces culisetae</name>
    <name type="common">Gut fungus</name>
    <name type="synonym">Smittium culisetae</name>
    <dbReference type="NCBI Taxonomy" id="1213189"/>
    <lineage>
        <taxon>Eukaryota</taxon>
        <taxon>Fungi</taxon>
        <taxon>Fungi incertae sedis</taxon>
        <taxon>Zoopagomycota</taxon>
        <taxon>Kickxellomycotina</taxon>
        <taxon>Harpellomycetes</taxon>
        <taxon>Harpellales</taxon>
        <taxon>Legeriomycetaceae</taxon>
        <taxon>Zancudomyces</taxon>
    </lineage>
</organism>
<keyword evidence="3" id="KW-1185">Reference proteome</keyword>
<evidence type="ECO:0000313" key="3">
    <source>
        <dbReference type="Proteomes" id="UP000188320"/>
    </source>
</evidence>
<dbReference type="Proteomes" id="UP000188320">
    <property type="component" value="Unassembled WGS sequence"/>
</dbReference>
<name>A0A1R1PCH8_ZANCU</name>
<dbReference type="AlphaFoldDB" id="A0A1R1PCH8"/>
<reference evidence="3" key="1">
    <citation type="submission" date="2017-01" db="EMBL/GenBank/DDBJ databases">
        <authorList>
            <person name="Wang Y."/>
            <person name="White M."/>
            <person name="Kvist S."/>
            <person name="Moncalvo J.-M."/>
        </authorList>
    </citation>
    <scope>NUCLEOTIDE SEQUENCE [LARGE SCALE GENOMIC DNA]</scope>
    <source>
        <strain evidence="3">COL-18-3</strain>
    </source>
</reference>
<evidence type="ECO:0000256" key="1">
    <source>
        <dbReference type="SAM" id="MobiDB-lite"/>
    </source>
</evidence>
<sequence>MNVNLPANKRGRPAKLSPQSKRICTRMILSEKYRSTASVQTKLEMENIVSAKLNSVFGNSNQVATAERQLRRLKQSNSAANYATEFRRLSTLTTWNNPALCIDNRLFERQLEQHHRYRHITNNQSTSLPAPALNPQHRQHKEIDGISSRRPALTPQERQRRRDNNLCLPDSRHNPTPVTIATQTSTNTTEPVSSALLLSSNLESASLPDFGQFLEFDQIPN</sequence>
<gene>
    <name evidence="2" type="ORF">AX774_g7928</name>
</gene>
<comment type="caution">
    <text evidence="2">The sequence shown here is derived from an EMBL/GenBank/DDBJ whole genome shotgun (WGS) entry which is preliminary data.</text>
</comment>
<feature type="compositionally biased region" description="Polar residues" evidence="1">
    <location>
        <begin position="174"/>
        <end position="190"/>
    </location>
</feature>
<accession>A0A1R1PCH8</accession>
<feature type="region of interest" description="Disordered" evidence="1">
    <location>
        <begin position="121"/>
        <end position="190"/>
    </location>
</feature>
<evidence type="ECO:0008006" key="4">
    <source>
        <dbReference type="Google" id="ProtNLM"/>
    </source>
</evidence>
<protein>
    <recommendedName>
        <fullName evidence="4">Retrotransposon gag domain-containing protein</fullName>
    </recommendedName>
</protein>